<name>W6RUW8_9HYPH</name>
<dbReference type="EMBL" id="HG916855">
    <property type="protein sequence ID" value="CDM62443.1"/>
    <property type="molecule type" value="Genomic_DNA"/>
</dbReference>
<dbReference type="PATRIC" id="fig|348824.6.peg.6768"/>
<dbReference type="AlphaFoldDB" id="W6RUW8"/>
<evidence type="ECO:0000313" key="1">
    <source>
        <dbReference type="EMBL" id="CDM62443.1"/>
    </source>
</evidence>
<keyword evidence="2" id="KW-1185">Reference proteome</keyword>
<dbReference type="HOGENOM" id="CLU_3084078_0_0_5"/>
<dbReference type="KEGG" id="rhl:LPU83_pLPU83d_1073"/>
<sequence>MGPGPPLGFINGLTNQVDEARSRQTVRELALQLHFSFEMSSSSGRLMGASPA</sequence>
<gene>
    <name evidence="1" type="ORF">LPU83_pLPU83d_1073</name>
</gene>
<keyword evidence="1" id="KW-0614">Plasmid</keyword>
<evidence type="ECO:0000313" key="2">
    <source>
        <dbReference type="Proteomes" id="UP000019443"/>
    </source>
</evidence>
<geneLocation type="plasmid" evidence="1 2">
    <name>pLPU83d</name>
</geneLocation>
<reference evidence="1" key="1">
    <citation type="submission" date="2013-11" db="EMBL/GenBank/DDBJ databases">
        <title>Draft genome sequence of the broad-host-range Rhizobium sp. LPU83 strain, a member of the low-genetic diversity Oregon-like Rhizobium sp. group.</title>
        <authorList>
            <person name="Wibberg D."/>
            <person name="Puehler A."/>
            <person name="Schlueter A."/>
        </authorList>
    </citation>
    <scope>NUCLEOTIDE SEQUENCE [LARGE SCALE GENOMIC DNA]</scope>
    <source>
        <strain evidence="1">LPU83</strain>
        <plasmid evidence="1">pLPU83d</plasmid>
    </source>
</reference>
<dbReference type="Proteomes" id="UP000019443">
    <property type="component" value="Plasmid pLPU83d"/>
</dbReference>
<proteinExistence type="predicted"/>
<organism evidence="1 2">
    <name type="scientific">Rhizobium favelukesii</name>
    <dbReference type="NCBI Taxonomy" id="348824"/>
    <lineage>
        <taxon>Bacteria</taxon>
        <taxon>Pseudomonadati</taxon>
        <taxon>Pseudomonadota</taxon>
        <taxon>Alphaproteobacteria</taxon>
        <taxon>Hyphomicrobiales</taxon>
        <taxon>Rhizobiaceae</taxon>
        <taxon>Rhizobium/Agrobacterium group</taxon>
        <taxon>Rhizobium</taxon>
    </lineage>
</organism>
<accession>W6RUW8</accession>
<protein>
    <submittedName>
        <fullName evidence="1">Uncharacterized protein</fullName>
    </submittedName>
</protein>